<dbReference type="InterPro" id="IPR008523">
    <property type="entry name" value="DUF805"/>
</dbReference>
<sequence>MIAAYIGVLQKYAVFNGRANRPEYWWFALVQTIILTILFALSFIIHDALIVIAVVYGLATIIPSLAVTIRRLHDSGKSAWFILFNFIPFVGGIIMLVFMVLGSEAGENKYGAQPL</sequence>
<evidence type="ECO:0000313" key="3">
    <source>
        <dbReference type="Proteomes" id="UP001174909"/>
    </source>
</evidence>
<dbReference type="Pfam" id="PF05656">
    <property type="entry name" value="DUF805"/>
    <property type="match status" value="1"/>
</dbReference>
<evidence type="ECO:0000313" key="2">
    <source>
        <dbReference type="EMBL" id="CAI8058209.1"/>
    </source>
</evidence>
<organism evidence="2 3">
    <name type="scientific">Geodia barretti</name>
    <name type="common">Barrett's horny sponge</name>
    <dbReference type="NCBI Taxonomy" id="519541"/>
    <lineage>
        <taxon>Eukaryota</taxon>
        <taxon>Metazoa</taxon>
        <taxon>Porifera</taxon>
        <taxon>Demospongiae</taxon>
        <taxon>Heteroscleromorpha</taxon>
        <taxon>Tetractinellida</taxon>
        <taxon>Astrophorina</taxon>
        <taxon>Geodiidae</taxon>
        <taxon>Geodia</taxon>
    </lineage>
</organism>
<dbReference type="PANTHER" id="PTHR34980:SF2">
    <property type="entry name" value="INNER MEMBRANE PROTEIN YHAH-RELATED"/>
    <property type="match status" value="1"/>
</dbReference>
<evidence type="ECO:0000256" key="1">
    <source>
        <dbReference type="SAM" id="Phobius"/>
    </source>
</evidence>
<dbReference type="GO" id="GO:0005886">
    <property type="term" value="C:plasma membrane"/>
    <property type="evidence" value="ECO:0007669"/>
    <property type="project" value="TreeGrafter"/>
</dbReference>
<dbReference type="AlphaFoldDB" id="A0AA35XHZ9"/>
<keyword evidence="3" id="KW-1185">Reference proteome</keyword>
<gene>
    <name evidence="2" type="ORF">GBAR_LOCUS31651</name>
</gene>
<accession>A0AA35XHZ9</accession>
<feature type="transmembrane region" description="Helical" evidence="1">
    <location>
        <begin position="24"/>
        <end position="44"/>
    </location>
</feature>
<comment type="caution">
    <text evidence="2">The sequence shown here is derived from an EMBL/GenBank/DDBJ whole genome shotgun (WGS) entry which is preliminary data.</text>
</comment>
<dbReference type="EMBL" id="CASHTH010004497">
    <property type="protein sequence ID" value="CAI8058209.1"/>
    <property type="molecule type" value="Genomic_DNA"/>
</dbReference>
<dbReference type="PANTHER" id="PTHR34980">
    <property type="entry name" value="INNER MEMBRANE PROTEIN-RELATED-RELATED"/>
    <property type="match status" value="1"/>
</dbReference>
<keyword evidence="1" id="KW-0472">Membrane</keyword>
<protein>
    <submittedName>
        <fullName evidence="2">Inner membrane protein YhaI</fullName>
    </submittedName>
</protein>
<dbReference type="Proteomes" id="UP001174909">
    <property type="component" value="Unassembled WGS sequence"/>
</dbReference>
<feature type="transmembrane region" description="Helical" evidence="1">
    <location>
        <begin position="81"/>
        <end position="101"/>
    </location>
</feature>
<keyword evidence="1" id="KW-0812">Transmembrane</keyword>
<keyword evidence="1" id="KW-1133">Transmembrane helix</keyword>
<proteinExistence type="predicted"/>
<reference evidence="2" key="1">
    <citation type="submission" date="2023-03" db="EMBL/GenBank/DDBJ databases">
        <authorList>
            <person name="Steffen K."/>
            <person name="Cardenas P."/>
        </authorList>
    </citation>
    <scope>NUCLEOTIDE SEQUENCE</scope>
</reference>
<feature type="transmembrane region" description="Helical" evidence="1">
    <location>
        <begin position="50"/>
        <end position="69"/>
    </location>
</feature>
<name>A0AA35XHZ9_GEOBA</name>